<evidence type="ECO:0000313" key="3">
    <source>
        <dbReference type="Proteomes" id="UP000447873"/>
    </source>
</evidence>
<feature type="chain" id="PRO_5034856624" evidence="1">
    <location>
        <begin position="22"/>
        <end position="67"/>
    </location>
</feature>
<comment type="caution">
    <text evidence="2">The sequence shown here is derived from an EMBL/GenBank/DDBJ whole genome shotgun (WGS) entry which is preliminary data.</text>
</comment>
<name>A0A8H3UL40_VENIN</name>
<accession>A0A8H3UL40</accession>
<dbReference type="EMBL" id="WNWS01000275">
    <property type="protein sequence ID" value="KAE9972254.1"/>
    <property type="molecule type" value="Genomic_DNA"/>
</dbReference>
<dbReference type="Proteomes" id="UP000447873">
    <property type="component" value="Unassembled WGS sequence"/>
</dbReference>
<gene>
    <name evidence="2" type="ORF">EG328_005125</name>
</gene>
<feature type="signal peptide" evidence="1">
    <location>
        <begin position="1"/>
        <end position="21"/>
    </location>
</feature>
<evidence type="ECO:0000256" key="1">
    <source>
        <dbReference type="SAM" id="SignalP"/>
    </source>
</evidence>
<sequence length="67" mass="6941">MQFLSITAVLVNLILLQGVAAQSCAKNPTDCSSSPCSDNYKNAGAICLEKCGGSKNAVCCDSGLYCF</sequence>
<keyword evidence="1" id="KW-0732">Signal</keyword>
<organism evidence="2 3">
    <name type="scientific">Venturia inaequalis</name>
    <name type="common">Apple scab fungus</name>
    <dbReference type="NCBI Taxonomy" id="5025"/>
    <lineage>
        <taxon>Eukaryota</taxon>
        <taxon>Fungi</taxon>
        <taxon>Dikarya</taxon>
        <taxon>Ascomycota</taxon>
        <taxon>Pezizomycotina</taxon>
        <taxon>Dothideomycetes</taxon>
        <taxon>Pleosporomycetidae</taxon>
        <taxon>Venturiales</taxon>
        <taxon>Venturiaceae</taxon>
        <taxon>Venturia</taxon>
    </lineage>
</organism>
<proteinExistence type="predicted"/>
<reference evidence="2 3" key="1">
    <citation type="submission" date="2018-12" db="EMBL/GenBank/DDBJ databases">
        <title>Venturia inaequalis Genome Resource.</title>
        <authorList>
            <person name="Lichtner F.J."/>
        </authorList>
    </citation>
    <scope>NUCLEOTIDE SEQUENCE [LARGE SCALE GENOMIC DNA]</scope>
    <source>
        <strain evidence="2 3">120213</strain>
    </source>
</reference>
<evidence type="ECO:0000313" key="2">
    <source>
        <dbReference type="EMBL" id="KAE9972254.1"/>
    </source>
</evidence>
<dbReference type="AlphaFoldDB" id="A0A8H3UL40"/>
<protein>
    <submittedName>
        <fullName evidence="2">Uncharacterized protein</fullName>
    </submittedName>
</protein>